<keyword evidence="3" id="KW-1185">Reference proteome</keyword>
<gene>
    <name evidence="2" type="ORF">KIPB_011752</name>
</gene>
<evidence type="ECO:0000256" key="1">
    <source>
        <dbReference type="SAM" id="MobiDB-lite"/>
    </source>
</evidence>
<organism evidence="2 3">
    <name type="scientific">Kipferlia bialata</name>
    <dbReference type="NCBI Taxonomy" id="797122"/>
    <lineage>
        <taxon>Eukaryota</taxon>
        <taxon>Metamonada</taxon>
        <taxon>Carpediemonas-like organisms</taxon>
        <taxon>Kipferlia</taxon>
    </lineage>
</organism>
<accession>A0A391NUU5</accession>
<feature type="region of interest" description="Disordered" evidence="1">
    <location>
        <begin position="1"/>
        <end position="26"/>
    </location>
</feature>
<dbReference type="EMBL" id="BDIP01004915">
    <property type="protein sequence ID" value="GCA63756.1"/>
    <property type="molecule type" value="Genomic_DNA"/>
</dbReference>
<evidence type="ECO:0000313" key="3">
    <source>
        <dbReference type="Proteomes" id="UP000265618"/>
    </source>
</evidence>
<dbReference type="AlphaFoldDB" id="A0A391NUU5"/>
<proteinExistence type="predicted"/>
<comment type="caution">
    <text evidence="2">The sequence shown here is derived from an EMBL/GenBank/DDBJ whole genome shotgun (WGS) entry which is preliminary data.</text>
</comment>
<dbReference type="Proteomes" id="UP000265618">
    <property type="component" value="Unassembled WGS sequence"/>
</dbReference>
<sequence>MAMTDEQRKARNIRENERKRLAAAKKREEKARKAAIVAAAQKVRTDAKAAEREQAIRHCIGRHHLAATSKYEGLAIYTHALRAYLDVSLDRMYSEYANFMRLNYKTDRPVTRAFVVGFLKADMAEYVDRAVLKMEENLPAISMPEQEEQFTQMCKAAMEGLKDKRMREIYCHEIRKLHVTSD</sequence>
<protein>
    <submittedName>
        <fullName evidence="2">Uncharacterized protein</fullName>
    </submittedName>
</protein>
<reference evidence="2 3" key="1">
    <citation type="journal article" date="2018" name="PLoS ONE">
        <title>The draft genome of Kipferlia bialata reveals reductive genome evolution in fornicate parasites.</title>
        <authorList>
            <person name="Tanifuji G."/>
            <person name="Takabayashi S."/>
            <person name="Kume K."/>
            <person name="Takagi M."/>
            <person name="Nakayama T."/>
            <person name="Kamikawa R."/>
            <person name="Inagaki Y."/>
            <person name="Hashimoto T."/>
        </authorList>
    </citation>
    <scope>NUCLEOTIDE SEQUENCE [LARGE SCALE GENOMIC DNA]</scope>
    <source>
        <strain evidence="2">NY0173</strain>
    </source>
</reference>
<evidence type="ECO:0000313" key="2">
    <source>
        <dbReference type="EMBL" id="GCA63756.1"/>
    </source>
</evidence>
<name>A0A391NUU5_9EUKA</name>